<dbReference type="RefSeq" id="XP_067486641.1">
    <property type="nucleotide sequence ID" value="XM_067638787.1"/>
</dbReference>
<evidence type="ECO:0000256" key="2">
    <source>
        <dbReference type="SAM" id="SignalP"/>
    </source>
</evidence>
<dbReference type="OrthoDB" id="5320957at2759"/>
<name>A0A436ZQA2_ARTFL</name>
<evidence type="ECO:0000313" key="4">
    <source>
        <dbReference type="Proteomes" id="UP000283090"/>
    </source>
</evidence>
<dbReference type="AlphaFoldDB" id="A0A436ZQA2"/>
<reference evidence="3 4" key="1">
    <citation type="submission" date="2019-01" db="EMBL/GenBank/DDBJ databases">
        <title>Intercellular communication is required for trap formation in the nematode-trapping fungus Duddingtonia flagrans.</title>
        <authorList>
            <person name="Youssar L."/>
            <person name="Wernet V."/>
            <person name="Hensel N."/>
            <person name="Hildebrandt H.-G."/>
            <person name="Fischer R."/>
        </authorList>
    </citation>
    <scope>NUCLEOTIDE SEQUENCE [LARGE SCALE GENOMIC DNA]</scope>
    <source>
        <strain evidence="3 4">CBS H-5679</strain>
    </source>
</reference>
<dbReference type="VEuPathDB" id="FungiDB:DFL_008974"/>
<accession>A0A436ZQA2</accession>
<feature type="region of interest" description="Disordered" evidence="1">
    <location>
        <begin position="53"/>
        <end position="84"/>
    </location>
</feature>
<dbReference type="EMBL" id="SAEB01000012">
    <property type="protein sequence ID" value="RVD81097.1"/>
    <property type="molecule type" value="Genomic_DNA"/>
</dbReference>
<feature type="chain" id="PRO_5019187585" evidence="2">
    <location>
        <begin position="20"/>
        <end position="200"/>
    </location>
</feature>
<evidence type="ECO:0000256" key="1">
    <source>
        <dbReference type="SAM" id="MobiDB-lite"/>
    </source>
</evidence>
<sequence length="200" mass="20884">MKVSTAVLVAIAYASASSALPIANGGASINKRQTSEIVIPITQGTALTSPDVVLSGGNVPGAIQPDQEPTPLADSPDPTATTTTSTPIVVPVASLSPEFGVPIGNMEPSKPGGIPPGARSPLVFKQGRTGTQGQQLKEEVLTDPTVQLSDEKKKFLENVPDTIWDQITLQPPGTFERQLEDLVFESRMPNTLVPLLAAVP</sequence>
<organism evidence="3 4">
    <name type="scientific">Arthrobotrys flagrans</name>
    <name type="common">Nematode-trapping fungus</name>
    <name type="synonym">Trichothecium flagrans</name>
    <dbReference type="NCBI Taxonomy" id="97331"/>
    <lineage>
        <taxon>Eukaryota</taxon>
        <taxon>Fungi</taxon>
        <taxon>Dikarya</taxon>
        <taxon>Ascomycota</taxon>
        <taxon>Pezizomycotina</taxon>
        <taxon>Orbiliomycetes</taxon>
        <taxon>Orbiliales</taxon>
        <taxon>Orbiliaceae</taxon>
        <taxon>Arthrobotrys</taxon>
    </lineage>
</organism>
<feature type="compositionally biased region" description="Low complexity" evidence="1">
    <location>
        <begin position="69"/>
        <end position="84"/>
    </location>
</feature>
<proteinExistence type="predicted"/>
<dbReference type="GeneID" id="93591285"/>
<keyword evidence="4" id="KW-1185">Reference proteome</keyword>
<protein>
    <submittedName>
        <fullName evidence="3">Uncharacterized protein</fullName>
    </submittedName>
</protein>
<feature type="signal peptide" evidence="2">
    <location>
        <begin position="1"/>
        <end position="19"/>
    </location>
</feature>
<evidence type="ECO:0000313" key="3">
    <source>
        <dbReference type="EMBL" id="RVD81097.1"/>
    </source>
</evidence>
<keyword evidence="2" id="KW-0732">Signal</keyword>
<dbReference type="Proteomes" id="UP000283090">
    <property type="component" value="Unassembled WGS sequence"/>
</dbReference>
<comment type="caution">
    <text evidence="3">The sequence shown here is derived from an EMBL/GenBank/DDBJ whole genome shotgun (WGS) entry which is preliminary data.</text>
</comment>
<gene>
    <name evidence="3" type="ORF">DFL_008974</name>
</gene>